<reference evidence="1" key="1">
    <citation type="submission" date="2023-03" db="EMBL/GenBank/DDBJ databases">
        <title>Massive genome expansion in bonnet fungi (Mycena s.s.) driven by repeated elements and novel gene families across ecological guilds.</title>
        <authorList>
            <consortium name="Lawrence Berkeley National Laboratory"/>
            <person name="Harder C.B."/>
            <person name="Miyauchi S."/>
            <person name="Viragh M."/>
            <person name="Kuo A."/>
            <person name="Thoen E."/>
            <person name="Andreopoulos B."/>
            <person name="Lu D."/>
            <person name="Skrede I."/>
            <person name="Drula E."/>
            <person name="Henrissat B."/>
            <person name="Morin E."/>
            <person name="Kohler A."/>
            <person name="Barry K."/>
            <person name="LaButti K."/>
            <person name="Morin E."/>
            <person name="Salamov A."/>
            <person name="Lipzen A."/>
            <person name="Mereny Z."/>
            <person name="Hegedus B."/>
            <person name="Baldrian P."/>
            <person name="Stursova M."/>
            <person name="Weitz H."/>
            <person name="Taylor A."/>
            <person name="Grigoriev I.V."/>
            <person name="Nagy L.G."/>
            <person name="Martin F."/>
            <person name="Kauserud H."/>
        </authorList>
    </citation>
    <scope>NUCLEOTIDE SEQUENCE</scope>
    <source>
        <strain evidence="1">CBHHK067</strain>
    </source>
</reference>
<proteinExistence type="predicted"/>
<dbReference type="EMBL" id="JARKIE010000002">
    <property type="protein sequence ID" value="KAJ7709462.1"/>
    <property type="molecule type" value="Genomic_DNA"/>
</dbReference>
<dbReference type="Proteomes" id="UP001221757">
    <property type="component" value="Unassembled WGS sequence"/>
</dbReference>
<organism evidence="1 2">
    <name type="scientific">Mycena rosella</name>
    <name type="common">Pink bonnet</name>
    <name type="synonym">Agaricus rosellus</name>
    <dbReference type="NCBI Taxonomy" id="1033263"/>
    <lineage>
        <taxon>Eukaryota</taxon>
        <taxon>Fungi</taxon>
        <taxon>Dikarya</taxon>
        <taxon>Basidiomycota</taxon>
        <taxon>Agaricomycotina</taxon>
        <taxon>Agaricomycetes</taxon>
        <taxon>Agaricomycetidae</taxon>
        <taxon>Agaricales</taxon>
        <taxon>Marasmiineae</taxon>
        <taxon>Mycenaceae</taxon>
        <taxon>Mycena</taxon>
    </lineage>
</organism>
<protein>
    <submittedName>
        <fullName evidence="1">Uncharacterized protein</fullName>
    </submittedName>
</protein>
<comment type="caution">
    <text evidence="1">The sequence shown here is derived from an EMBL/GenBank/DDBJ whole genome shotgun (WGS) entry which is preliminary data.</text>
</comment>
<gene>
    <name evidence="1" type="ORF">B0H17DRAFT_1324400</name>
</gene>
<dbReference type="AlphaFoldDB" id="A0AAD7H182"/>
<name>A0AAD7H182_MYCRO</name>
<accession>A0AAD7H182</accession>
<evidence type="ECO:0000313" key="2">
    <source>
        <dbReference type="Proteomes" id="UP001221757"/>
    </source>
</evidence>
<sequence length="159" mass="18491">MDIEEFDDIFSTFLSRCSPPLRKFSFRLGYEITEFDTTLLFRTPTLFDLQIWNPSSHFISNLTDSLMKADTYFLPQLQHLTFRNCLSAMLDLSHGLSARWHARNQAEFARLETVRLEFWEDTDLTEDALLPFQKLLADGMNICIQVQDFGRDPITVAGK</sequence>
<keyword evidence="2" id="KW-1185">Reference proteome</keyword>
<evidence type="ECO:0000313" key="1">
    <source>
        <dbReference type="EMBL" id="KAJ7709462.1"/>
    </source>
</evidence>